<feature type="signal peptide" evidence="2">
    <location>
        <begin position="1"/>
        <end position="24"/>
    </location>
</feature>
<evidence type="ECO:0000256" key="1">
    <source>
        <dbReference type="SAM" id="MobiDB-lite"/>
    </source>
</evidence>
<proteinExistence type="predicted"/>
<evidence type="ECO:0000313" key="4">
    <source>
        <dbReference type="Proteomes" id="UP000580250"/>
    </source>
</evidence>
<name>A0A6V7XU54_MELEN</name>
<feature type="compositionally biased region" description="Low complexity" evidence="1">
    <location>
        <begin position="113"/>
        <end position="122"/>
    </location>
</feature>
<evidence type="ECO:0000313" key="3">
    <source>
        <dbReference type="EMBL" id="CAD2202866.1"/>
    </source>
</evidence>
<feature type="chain" id="PRO_5028202545" evidence="2">
    <location>
        <begin position="25"/>
        <end position="253"/>
    </location>
</feature>
<comment type="caution">
    <text evidence="3">The sequence shown here is derived from an EMBL/GenBank/DDBJ whole genome shotgun (WGS) entry which is preliminary data.</text>
</comment>
<feature type="region of interest" description="Disordered" evidence="1">
    <location>
        <begin position="218"/>
        <end position="253"/>
    </location>
</feature>
<organism evidence="3 4">
    <name type="scientific">Meloidogyne enterolobii</name>
    <name type="common">Root-knot nematode worm</name>
    <name type="synonym">Meloidogyne mayaguensis</name>
    <dbReference type="NCBI Taxonomy" id="390850"/>
    <lineage>
        <taxon>Eukaryota</taxon>
        <taxon>Metazoa</taxon>
        <taxon>Ecdysozoa</taxon>
        <taxon>Nematoda</taxon>
        <taxon>Chromadorea</taxon>
        <taxon>Rhabditida</taxon>
        <taxon>Tylenchina</taxon>
        <taxon>Tylenchomorpha</taxon>
        <taxon>Tylenchoidea</taxon>
        <taxon>Meloidogynidae</taxon>
        <taxon>Meloidogyninae</taxon>
        <taxon>Meloidogyne</taxon>
    </lineage>
</organism>
<evidence type="ECO:0000256" key="2">
    <source>
        <dbReference type="SAM" id="SignalP"/>
    </source>
</evidence>
<dbReference type="Proteomes" id="UP000580250">
    <property type="component" value="Unassembled WGS sequence"/>
</dbReference>
<feature type="compositionally biased region" description="Basic residues" evidence="1">
    <location>
        <begin position="226"/>
        <end position="237"/>
    </location>
</feature>
<gene>
    <name evidence="3" type="ORF">MENT_LOCUS56520</name>
</gene>
<dbReference type="AlphaFoldDB" id="A0A6V7XU54"/>
<accession>A0A6V7XU54</accession>
<reference evidence="3 4" key="1">
    <citation type="submission" date="2020-08" db="EMBL/GenBank/DDBJ databases">
        <authorList>
            <person name="Koutsovoulos G."/>
            <person name="Danchin GJ E."/>
        </authorList>
    </citation>
    <scope>NUCLEOTIDE SEQUENCE [LARGE SCALE GENOMIC DNA]</scope>
</reference>
<protein>
    <submittedName>
        <fullName evidence="3">Uncharacterized protein</fullName>
    </submittedName>
</protein>
<keyword evidence="2" id="KW-0732">Signal</keyword>
<feature type="compositionally biased region" description="Gly residues" evidence="1">
    <location>
        <begin position="138"/>
        <end position="148"/>
    </location>
</feature>
<dbReference type="EMBL" id="CAJEWN010002270">
    <property type="protein sequence ID" value="CAD2202866.1"/>
    <property type="molecule type" value="Genomic_DNA"/>
</dbReference>
<feature type="region of interest" description="Disordered" evidence="1">
    <location>
        <begin position="113"/>
        <end position="149"/>
    </location>
</feature>
<sequence length="253" mass="27620">MKSLSFSTFIYLIFIFFEMKGCMEVQNPENDDVLDPAPKSYRFHGEESKVYIDGQPIEPTKKGVDFRFIPGPNPHYDGKPIYWQKQSLAAQPDVGAFPQYYGQPRQQVTQIIGQGQEGSSSGRGRGNRGKGNRAAGSGARGPGKGGLNISGRGALPINWQYLQQYQDASRSQHLYETPHYTGQQSLNALLSPREEGASSGINETSQTIGHEAIVQGAVRVGQGRGRNARGTRGRASAHNHPSQNVTDISADEV</sequence>